<dbReference type="eggNOG" id="COG1073">
    <property type="taxonomic scope" value="Bacteria"/>
</dbReference>
<dbReference type="KEGG" id="fri:FraEuI1c_4114"/>
<sequence>MPGAALSDAGTDVKVIDIRVAVPGAPVGEAAWEIAATVHVDEARSARSPVLVLLPGGGYGRRYFDLPDLGYSQADHHARRGAIVVALDHLGAGDSTSPAPDVTTLPTVAAANHAAVTAVLDRLRDGTLAPGAVPRVEVSAVVGAGQSMGGHIAAAMQAQHRTFDAIALMGSSVIDTTIPRRQPAASSLLPGQPAADALADLDWPWAFHWVEELTPLTAADIEAGIPVKTTALPWSSRTVPSLAVALLEPGAIAAEVATIDVPVLLAAGERDVVRPLLTEAAAFTSARDLAVFRLRRMAHMHNFAPTRHLLWERLDAFIAQAVSLASRAKTLPTLMAAGPR</sequence>
<dbReference type="Gene3D" id="3.40.50.1820">
    <property type="entry name" value="alpha/beta hydrolase"/>
    <property type="match status" value="1"/>
</dbReference>
<protein>
    <recommendedName>
        <fullName evidence="3">AB hydrolase-1 domain-containing protein</fullName>
    </recommendedName>
</protein>
<dbReference type="OrthoDB" id="4512892at2"/>
<dbReference type="InParanoid" id="E3J996"/>
<proteinExistence type="predicted"/>
<accession>E3J996</accession>
<evidence type="ECO:0000313" key="1">
    <source>
        <dbReference type="EMBL" id="ADP82115.1"/>
    </source>
</evidence>
<dbReference type="InterPro" id="IPR029058">
    <property type="entry name" value="AB_hydrolase_fold"/>
</dbReference>
<dbReference type="STRING" id="298654.FraEuI1c_4114"/>
<dbReference type="AlphaFoldDB" id="E3J996"/>
<name>E3J996_PSEI1</name>
<dbReference type="HOGENOM" id="CLU_070292_0_0_11"/>
<keyword evidence="2" id="KW-1185">Reference proteome</keyword>
<dbReference type="EMBL" id="CP002299">
    <property type="protein sequence ID" value="ADP82115.1"/>
    <property type="molecule type" value="Genomic_DNA"/>
</dbReference>
<evidence type="ECO:0000313" key="2">
    <source>
        <dbReference type="Proteomes" id="UP000002484"/>
    </source>
</evidence>
<evidence type="ECO:0008006" key="3">
    <source>
        <dbReference type="Google" id="ProtNLM"/>
    </source>
</evidence>
<dbReference type="Proteomes" id="UP000002484">
    <property type="component" value="Chromosome"/>
</dbReference>
<dbReference type="SUPFAM" id="SSF53474">
    <property type="entry name" value="alpha/beta-Hydrolases"/>
    <property type="match status" value="1"/>
</dbReference>
<organism evidence="1 2">
    <name type="scientific">Pseudofrankia inefficax (strain DSM 45817 / CECT 9037 / DDB 130130 / EuI1c)</name>
    <name type="common">Frankia inefficax</name>
    <dbReference type="NCBI Taxonomy" id="298654"/>
    <lineage>
        <taxon>Bacteria</taxon>
        <taxon>Bacillati</taxon>
        <taxon>Actinomycetota</taxon>
        <taxon>Actinomycetes</taxon>
        <taxon>Frankiales</taxon>
        <taxon>Frankiaceae</taxon>
        <taxon>Pseudofrankia</taxon>
    </lineage>
</organism>
<reference evidence="1 2" key="1">
    <citation type="submission" date="2010-10" db="EMBL/GenBank/DDBJ databases">
        <title>Complete sequence of Frankia sp. EuI1c.</title>
        <authorList>
            <consortium name="US DOE Joint Genome Institute"/>
            <person name="Lucas S."/>
            <person name="Copeland A."/>
            <person name="Lapidus A."/>
            <person name="Cheng J.-F."/>
            <person name="Bruce D."/>
            <person name="Goodwin L."/>
            <person name="Pitluck S."/>
            <person name="Chertkov O."/>
            <person name="Detter J.C."/>
            <person name="Han C."/>
            <person name="Tapia R."/>
            <person name="Land M."/>
            <person name="Hauser L."/>
            <person name="Jeffries C."/>
            <person name="Kyrpides N."/>
            <person name="Ivanova N."/>
            <person name="Mikhailova N."/>
            <person name="Beauchemin N."/>
            <person name="Sen A."/>
            <person name="Sur S.A."/>
            <person name="Gtari M."/>
            <person name="Wall L."/>
            <person name="Tisa L."/>
            <person name="Woyke T."/>
        </authorList>
    </citation>
    <scope>NUCLEOTIDE SEQUENCE [LARGE SCALE GENOMIC DNA]</scope>
    <source>
        <strain evidence="2">DSM 45817 / CECT 9037 / EuI1c</strain>
    </source>
</reference>
<gene>
    <name evidence="1" type="ordered locus">FraEuI1c_4114</name>
</gene>